<dbReference type="InterPro" id="IPR036046">
    <property type="entry name" value="Acylphosphatase-like_dom_sf"/>
</dbReference>
<dbReference type="PROSITE" id="PS50925">
    <property type="entry name" value="BLUF"/>
    <property type="match status" value="1"/>
</dbReference>
<dbReference type="GO" id="GO:0071949">
    <property type="term" value="F:FAD binding"/>
    <property type="evidence" value="ECO:0007669"/>
    <property type="project" value="InterPro"/>
</dbReference>
<reference evidence="2 3" key="1">
    <citation type="submission" date="2017-03" db="EMBL/GenBank/DDBJ databases">
        <title>Genome sequence of Paracoccus contaminans isolated from a water microcosm.</title>
        <authorList>
            <person name="Aurass P."/>
            <person name="Karste S."/>
            <person name="Trost E."/>
            <person name="Glaeser S.P."/>
            <person name="Kaempfer P."/>
            <person name="Flieger A."/>
        </authorList>
    </citation>
    <scope>NUCLEOTIDE SEQUENCE [LARGE SCALE GENOMIC DNA]</scope>
    <source>
        <strain evidence="3">RKI 16-01929T\LMG 29738T\CCM 8701T\CIP 111112T</strain>
    </source>
</reference>
<dbReference type="OrthoDB" id="196105at2"/>
<dbReference type="SMART" id="SM01034">
    <property type="entry name" value="BLUF"/>
    <property type="match status" value="1"/>
</dbReference>
<dbReference type="EMBL" id="CP020612">
    <property type="protein sequence ID" value="ARJ68528.1"/>
    <property type="molecule type" value="Genomic_DNA"/>
</dbReference>
<dbReference type="InterPro" id="IPR007024">
    <property type="entry name" value="BLUF_domain"/>
</dbReference>
<evidence type="ECO:0000313" key="3">
    <source>
        <dbReference type="Proteomes" id="UP000193017"/>
    </source>
</evidence>
<dbReference type="Proteomes" id="UP000193017">
    <property type="component" value="Chromosome"/>
</dbReference>
<evidence type="ECO:0000313" key="2">
    <source>
        <dbReference type="EMBL" id="ARJ68528.1"/>
    </source>
</evidence>
<feature type="domain" description="BLUF" evidence="1">
    <location>
        <begin position="5"/>
        <end position="96"/>
    </location>
</feature>
<dbReference type="AlphaFoldDB" id="A0A1W6CUH4"/>
<accession>A0A1W6CUH4</accession>
<dbReference type="Gene3D" id="3.30.70.100">
    <property type="match status" value="1"/>
</dbReference>
<evidence type="ECO:0000259" key="1">
    <source>
        <dbReference type="PROSITE" id="PS50925"/>
    </source>
</evidence>
<dbReference type="GO" id="GO:0009882">
    <property type="term" value="F:blue light photoreceptor activity"/>
    <property type="evidence" value="ECO:0007669"/>
    <property type="project" value="InterPro"/>
</dbReference>
<keyword evidence="3" id="KW-1185">Reference proteome</keyword>
<proteinExistence type="predicted"/>
<gene>
    <name evidence="2" type="ORF">B0A89_01590</name>
</gene>
<dbReference type="Pfam" id="PF04940">
    <property type="entry name" value="BLUF"/>
    <property type="match status" value="1"/>
</dbReference>
<name>A0A1W6CUH4_9RHOB</name>
<sequence>MSERVANLLYRSETSILPGSAAAEHLLGRARVRNSQLGLTGFLHHEEGFFFQWLEGPAANLAAVQKIIESDPRHEAVTYLHRGTEAVPQFPDWRMGYSQHEDDSLLEWLAREPVAQIKREAYARSILMFLKERSRAQHA</sequence>
<organism evidence="2 3">
    <name type="scientific">Paracoccus contaminans</name>
    <dbReference type="NCBI Taxonomy" id="1945662"/>
    <lineage>
        <taxon>Bacteria</taxon>
        <taxon>Pseudomonadati</taxon>
        <taxon>Pseudomonadota</taxon>
        <taxon>Alphaproteobacteria</taxon>
        <taxon>Rhodobacterales</taxon>
        <taxon>Paracoccaceae</taxon>
        <taxon>Paracoccus</taxon>
    </lineage>
</organism>
<protein>
    <recommendedName>
        <fullName evidence="1">BLUF domain-containing protein</fullName>
    </recommendedName>
</protein>
<dbReference type="RefSeq" id="WP_085376639.1">
    <property type="nucleotide sequence ID" value="NZ_CP020612.1"/>
</dbReference>
<dbReference type="SUPFAM" id="SSF54975">
    <property type="entry name" value="Acylphosphatase/BLUF domain-like"/>
    <property type="match status" value="1"/>
</dbReference>
<dbReference type="STRING" id="1945662.B0A89_01590"/>
<dbReference type="KEGG" id="pcon:B0A89_01590"/>